<reference evidence="2 3" key="2">
    <citation type="journal article" date="2010" name="Stand. Genomic Sci.">
        <title>Complete genome sequence of Sulfurospirillum deleyianum type strain (5175).</title>
        <authorList>
            <person name="Sikorski J."/>
            <person name="Lapidus A."/>
            <person name="Copeland A."/>
            <person name="Glavina Del Rio T."/>
            <person name="Nolan M."/>
            <person name="Lucas S."/>
            <person name="Chen F."/>
            <person name="Tice H."/>
            <person name="Cheng J.F."/>
            <person name="Saunders E."/>
            <person name="Bruce D."/>
            <person name="Goodwin L."/>
            <person name="Pitluck S."/>
            <person name="Ovchinnikova G."/>
            <person name="Pati A."/>
            <person name="Ivanova N."/>
            <person name="Mavromatis K."/>
            <person name="Chen A."/>
            <person name="Palaniappan K."/>
            <person name="Chain P."/>
            <person name="Land M."/>
            <person name="Hauser L."/>
            <person name="Chang Y.J."/>
            <person name="Jeffries C.D."/>
            <person name="Brettin T."/>
            <person name="Detter J.C."/>
            <person name="Han C."/>
            <person name="Rohde M."/>
            <person name="Lang E."/>
            <person name="Spring S."/>
            <person name="Goker M."/>
            <person name="Bristow J."/>
            <person name="Eisen J.A."/>
            <person name="Markowitz V."/>
            <person name="Hugenholtz P."/>
            <person name="Kyrpides N.C."/>
            <person name="Klenk H.P."/>
        </authorList>
    </citation>
    <scope>NUCLEOTIDE SEQUENCE [LARGE SCALE GENOMIC DNA]</scope>
    <source>
        <strain evidence="3">ATCC 51133 / DSM 6946 / 5175</strain>
    </source>
</reference>
<organism evidence="2 3">
    <name type="scientific">Sulfurospirillum deleyianum (strain ATCC 51133 / DSM 6946 / 5175)</name>
    <dbReference type="NCBI Taxonomy" id="525898"/>
    <lineage>
        <taxon>Bacteria</taxon>
        <taxon>Pseudomonadati</taxon>
        <taxon>Campylobacterota</taxon>
        <taxon>Epsilonproteobacteria</taxon>
        <taxon>Campylobacterales</taxon>
        <taxon>Sulfurospirillaceae</taxon>
        <taxon>Sulfurospirillum</taxon>
    </lineage>
</organism>
<dbReference type="HOGENOM" id="CLU_067822_0_0_7"/>
<proteinExistence type="predicted"/>
<reference evidence="3" key="1">
    <citation type="submission" date="2009-11" db="EMBL/GenBank/DDBJ databases">
        <title>The complete genome of Sulfurospirillum deleyianum DSM 6946.</title>
        <authorList>
            <consortium name="US DOE Joint Genome Institute (JGI-PGF)"/>
            <person name="Lucas S."/>
            <person name="Copeland A."/>
            <person name="Lapidus A."/>
            <person name="Glavina del Rio T."/>
            <person name="Dalin E."/>
            <person name="Tice H."/>
            <person name="Bruce D."/>
            <person name="Goodwin L."/>
            <person name="Pitluck S."/>
            <person name="Kyrpides N."/>
            <person name="Mavromatis K."/>
            <person name="Ivanova N."/>
            <person name="Ovchinnikova G."/>
            <person name="Munk A.C."/>
            <person name="Lu M."/>
            <person name="Brettin T."/>
            <person name="Detter J.C."/>
            <person name="Han C."/>
            <person name="Tapia R."/>
            <person name="Larimer F."/>
            <person name="Land M."/>
            <person name="Hauser L."/>
            <person name="Markowitz V."/>
            <person name="Cheng J.F."/>
            <person name="Hugenholtz P."/>
            <person name="Woyke T."/>
            <person name="Wu D."/>
            <person name="Aumann P."/>
            <person name="Schneider S."/>
            <person name="Lang E."/>
            <person name="Spring S."/>
            <person name="Klenk H.P."/>
            <person name="Eisen J.A."/>
        </authorList>
    </citation>
    <scope>NUCLEOTIDE SEQUENCE [LARGE SCALE GENOMIC DNA]</scope>
    <source>
        <strain evidence="3">ATCC 51133 / DSM 6946 / 5175</strain>
    </source>
</reference>
<keyword evidence="3" id="KW-1185">Reference proteome</keyword>
<dbReference type="eggNOG" id="ENOG50318GW">
    <property type="taxonomic scope" value="Bacteria"/>
</dbReference>
<evidence type="ECO:0000313" key="2">
    <source>
        <dbReference type="EMBL" id="ACZ11468.1"/>
    </source>
</evidence>
<gene>
    <name evidence="2" type="ordered locus">Sdel_0431</name>
</gene>
<evidence type="ECO:0000256" key="1">
    <source>
        <dbReference type="SAM" id="MobiDB-lite"/>
    </source>
</evidence>
<dbReference type="AlphaFoldDB" id="D1AZK1"/>
<evidence type="ECO:0000313" key="3">
    <source>
        <dbReference type="Proteomes" id="UP000002222"/>
    </source>
</evidence>
<feature type="compositionally biased region" description="Acidic residues" evidence="1">
    <location>
        <begin position="205"/>
        <end position="217"/>
    </location>
</feature>
<name>D1AZK1_SULD5</name>
<protein>
    <submittedName>
        <fullName evidence="2">Uncharacterized protein</fullName>
    </submittedName>
</protein>
<feature type="region of interest" description="Disordered" evidence="1">
    <location>
        <begin position="205"/>
        <end position="234"/>
    </location>
</feature>
<accession>D1AZK1</accession>
<dbReference type="STRING" id="525898.Sdel_0431"/>
<dbReference type="EMBL" id="CP001816">
    <property type="protein sequence ID" value="ACZ11468.1"/>
    <property type="molecule type" value="Genomic_DNA"/>
</dbReference>
<sequence length="357" mass="41077">MGMRELFQKKFQNLFVSIVLHETECLLYCKVFKNGKIEKSFTKSFLLTPPTEALDKAIENYLVELQDEYRFVYVALLLSTLGQGAIEGTQSVDFNKHHVDISSVHSVSFAKQWSAYASYIEIKWAKNLFSDVGLDLIYSPFVVLNDFIVNEKLRSKPTCYILNCHDFFVIGVFEGKQLHFGAFFKTQSDTSFSHTDDVSDWEHEEQEMGLASDEEMPELQIEKEDKSEESEELGEFGELSELEDIDALPNGDTFSDVDTRTLGHFSGLDALKEEDISLELYGRDLLVYKYLKSALEEYYHNPLYVSQFIEEIVIFDGYEISSDFIRQIQDELMMSVEVHKVNVGERICDIAIEEVFG</sequence>
<dbReference type="Proteomes" id="UP000002222">
    <property type="component" value="Chromosome"/>
</dbReference>
<dbReference type="KEGG" id="sdl:Sdel_0431"/>
<dbReference type="OrthoDB" id="5361769at2"/>